<protein>
    <submittedName>
        <fullName evidence="1">Uncharacterized protein</fullName>
    </submittedName>
</protein>
<dbReference type="AlphaFoldDB" id="A0A7Z0HZQ0"/>
<organism evidence="1 2">
    <name type="scientific">Rhabdonatronobacter sediminivivens</name>
    <dbReference type="NCBI Taxonomy" id="2743469"/>
    <lineage>
        <taxon>Bacteria</taxon>
        <taxon>Pseudomonadati</taxon>
        <taxon>Pseudomonadota</taxon>
        <taxon>Alphaproteobacteria</taxon>
        <taxon>Rhodobacterales</taxon>
        <taxon>Paracoccaceae</taxon>
        <taxon>Rhabdonatronobacter</taxon>
    </lineage>
</organism>
<name>A0A7Z0HZQ0_9RHOB</name>
<comment type="caution">
    <text evidence="1">The sequence shown here is derived from an EMBL/GenBank/DDBJ whole genome shotgun (WGS) entry which is preliminary data.</text>
</comment>
<sequence>MRIKAATIGAFCAIILAGCGQSVGEQALFGGAAGAVTGAVVGGDPLVGAVVGAGGNVAFCQLYPAECR</sequence>
<dbReference type="Proteomes" id="UP000529417">
    <property type="component" value="Unassembled WGS sequence"/>
</dbReference>
<reference evidence="1 2" key="1">
    <citation type="journal article" date="2000" name="Arch. Microbiol.">
        <title>Rhodobaca bogoriensis gen. nov. and sp. nov., an alkaliphilic purple nonsulfur bacterium from African Rift Valley soda lakes.</title>
        <authorList>
            <person name="Milford A.D."/>
            <person name="Achenbach L.A."/>
            <person name="Jung D.O."/>
            <person name="Madigan M.T."/>
        </authorList>
    </citation>
    <scope>NUCLEOTIDE SEQUENCE [LARGE SCALE GENOMIC DNA]</scope>
    <source>
        <strain evidence="1 2">2376</strain>
    </source>
</reference>
<evidence type="ECO:0000313" key="2">
    <source>
        <dbReference type="Proteomes" id="UP000529417"/>
    </source>
</evidence>
<evidence type="ECO:0000313" key="1">
    <source>
        <dbReference type="EMBL" id="NYS25271.1"/>
    </source>
</evidence>
<dbReference type="PROSITE" id="PS51257">
    <property type="entry name" value="PROKAR_LIPOPROTEIN"/>
    <property type="match status" value="1"/>
</dbReference>
<dbReference type="EMBL" id="JACBXS010000016">
    <property type="protein sequence ID" value="NYS25271.1"/>
    <property type="molecule type" value="Genomic_DNA"/>
</dbReference>
<gene>
    <name evidence="1" type="ORF">HUK65_09730</name>
</gene>
<accession>A0A7Z0HZQ0</accession>
<proteinExistence type="predicted"/>
<keyword evidence="2" id="KW-1185">Reference proteome</keyword>
<dbReference type="RefSeq" id="WP_179905972.1">
    <property type="nucleotide sequence ID" value="NZ_JACBXS010000016.1"/>
</dbReference>